<reference evidence="1" key="1">
    <citation type="submission" date="2023-04" db="EMBL/GenBank/DDBJ databases">
        <title>Ambrosiozyma monospora NBRC 10751.</title>
        <authorList>
            <person name="Ichikawa N."/>
            <person name="Sato H."/>
            <person name="Tonouchi N."/>
        </authorList>
    </citation>
    <scope>NUCLEOTIDE SEQUENCE</scope>
    <source>
        <strain evidence="1">NBRC 10751</strain>
    </source>
</reference>
<keyword evidence="2" id="KW-1185">Reference proteome</keyword>
<accession>A0ACB5TTP0</accession>
<sequence length="189" mass="21667">MDSRNYQIDSGDTYNSINMNPEIQQDSPTHKPPYPKTQEEILTNGVRKKVIARQSNRIFPVNNWFIEVMEDRLVRWRPAVSSSSVDETMSGQHPYQASTYTDPPSPAYSKSKSKLTVTPKVDDSPLKLKKFLNSHANKENIHDSKNKSGRSPVSPGIPRLQQDNQINVNVNNTIKQIEFIHLEKSYHYN</sequence>
<comment type="caution">
    <text evidence="1">The sequence shown here is derived from an EMBL/GenBank/DDBJ whole genome shotgun (WGS) entry which is preliminary data.</text>
</comment>
<proteinExistence type="predicted"/>
<evidence type="ECO:0000313" key="2">
    <source>
        <dbReference type="Proteomes" id="UP001165064"/>
    </source>
</evidence>
<organism evidence="1 2">
    <name type="scientific">Ambrosiozyma monospora</name>
    <name type="common">Yeast</name>
    <name type="synonym">Endomycopsis monosporus</name>
    <dbReference type="NCBI Taxonomy" id="43982"/>
    <lineage>
        <taxon>Eukaryota</taxon>
        <taxon>Fungi</taxon>
        <taxon>Dikarya</taxon>
        <taxon>Ascomycota</taxon>
        <taxon>Saccharomycotina</taxon>
        <taxon>Pichiomycetes</taxon>
        <taxon>Pichiales</taxon>
        <taxon>Pichiaceae</taxon>
        <taxon>Ambrosiozyma</taxon>
    </lineage>
</organism>
<evidence type="ECO:0000313" key="1">
    <source>
        <dbReference type="EMBL" id="GME94939.1"/>
    </source>
</evidence>
<dbReference type="EMBL" id="BSXS01009214">
    <property type="protein sequence ID" value="GME94939.1"/>
    <property type="molecule type" value="Genomic_DNA"/>
</dbReference>
<dbReference type="Proteomes" id="UP001165064">
    <property type="component" value="Unassembled WGS sequence"/>
</dbReference>
<name>A0ACB5TTP0_AMBMO</name>
<gene>
    <name evidence="1" type="ORF">Amon02_000968100</name>
</gene>
<protein>
    <submittedName>
        <fullName evidence="1">Unnamed protein product</fullName>
    </submittedName>
</protein>